<dbReference type="InterPro" id="IPR042449">
    <property type="entry name" value="Ub-E1_IAD_1"/>
</dbReference>
<keyword evidence="6 11" id="KW-0547">Nucleotide-binding</keyword>
<evidence type="ECO:0000256" key="6">
    <source>
        <dbReference type="ARBA" id="ARBA00022741"/>
    </source>
</evidence>
<dbReference type="GO" id="GO:0005524">
    <property type="term" value="F:ATP binding"/>
    <property type="evidence" value="ECO:0007669"/>
    <property type="project" value="UniProtKB-UniRule"/>
</dbReference>
<feature type="binding site" evidence="13">
    <location>
        <position position="145"/>
    </location>
    <ligand>
        <name>Zn(2+)</name>
        <dbReference type="ChEBI" id="CHEBI:29105"/>
    </ligand>
</feature>
<gene>
    <name evidence="18" type="ORF">GLAREA_01665</name>
</gene>
<dbReference type="Gene3D" id="3.50.50.80">
    <property type="entry name" value="Ubiquitin-activating enzyme E1, inactive adenylation domain, subdomain 1"/>
    <property type="match status" value="1"/>
</dbReference>
<dbReference type="GO" id="GO:0046872">
    <property type="term" value="F:metal ion binding"/>
    <property type="evidence" value="ECO:0007669"/>
    <property type="project" value="UniProtKB-KW"/>
</dbReference>
<dbReference type="HOGENOM" id="CLU_013325_7_3_1"/>
<evidence type="ECO:0000256" key="3">
    <source>
        <dbReference type="ARBA" id="ARBA00005673"/>
    </source>
</evidence>
<feature type="binding site" evidence="13">
    <location>
        <position position="386"/>
    </location>
    <ligand>
        <name>Zn(2+)</name>
        <dbReference type="ChEBI" id="CHEBI:29105"/>
    </ligand>
</feature>
<dbReference type="EMBL" id="KE145371">
    <property type="protein sequence ID" value="EPE25753.1"/>
    <property type="molecule type" value="Genomic_DNA"/>
</dbReference>
<keyword evidence="5 11" id="KW-0479">Metal-binding</keyword>
<comment type="pathway">
    <text evidence="2 11">Protein modification; protein sumoylation.</text>
</comment>
<dbReference type="InterPro" id="IPR030661">
    <property type="entry name" value="Uba2"/>
</dbReference>
<dbReference type="GO" id="GO:0019948">
    <property type="term" value="F:SUMO activating enzyme activity"/>
    <property type="evidence" value="ECO:0007669"/>
    <property type="project" value="UniProtKB-UniRule"/>
</dbReference>
<evidence type="ECO:0000256" key="5">
    <source>
        <dbReference type="ARBA" id="ARBA00022723"/>
    </source>
</evidence>
<sequence>MVKEARILMVGAGGIGCELLKNLVLTGFGEIHIVDLDTIDLSNLNRQFLFRQEHIKKSKALVAKEAAHVFNPNVKLEAHHANIKDAQFNVAWFKGFTIVFNALDNLEARRHVNKMCLAADVPLIESGTTGFNGQVQVIKKGVTACYDSFSEMFGTSEEESAQMDHSEDSENAKEIEKLRQESEALKKIRNAMGTPEFPQLVFDKVYKDDINRLLSMEEMWKSRRPPRPLSYTEISEKWKLNPQLPIEQLLKEDQRAWTLEENVAVFRDSLERLGKRVESMKASSTEPVITFDKDDDDTLDFVSASANLRSIVFGIETKSRFDIKQMAGNIIPAIATTNAIVAGLCVLQSFKVLRGEYSSAREIFLSPFAPQRLLSSDKSRPPNPDCPVCSVAQALVLVDISRATLGDLVKDFLRMELGYGEEIVVNHGADLLYDVEETDNLTKKLGELGKLSGFLVISVAHQDGTGIKGDSFLTIIDEDDENPRVNLVLNIQESSSPIADKPVKGVNFPPEPAADAPSSPIPRRQKVVESNGASNELPQPNATNGNGIVAKSAESGKKRTFSDVEDVEHQTKRSKAMTNETVVLDDTVDGAILIDDD</sequence>
<dbReference type="InterPro" id="IPR000594">
    <property type="entry name" value="ThiF_NAD_FAD-bd"/>
</dbReference>
<dbReference type="OMA" id="TPSEHIH"/>
<feature type="compositionally biased region" description="Low complexity" evidence="14">
    <location>
        <begin position="513"/>
        <end position="522"/>
    </location>
</feature>
<dbReference type="GO" id="GO:0031510">
    <property type="term" value="C:SUMO activating enzyme complex"/>
    <property type="evidence" value="ECO:0007669"/>
    <property type="project" value="UniProtKB-UniRule"/>
</dbReference>
<evidence type="ECO:0000256" key="7">
    <source>
        <dbReference type="ARBA" id="ARBA00022786"/>
    </source>
</evidence>
<accession>S3DGM9</accession>
<dbReference type="SUPFAM" id="SSF69572">
    <property type="entry name" value="Activating enzymes of the ubiquitin-like proteins"/>
    <property type="match status" value="1"/>
</dbReference>
<feature type="region of interest" description="Disordered" evidence="14">
    <location>
        <begin position="499"/>
        <end position="575"/>
    </location>
</feature>
<keyword evidence="19" id="KW-1185">Reference proteome</keyword>
<evidence type="ECO:0000256" key="8">
    <source>
        <dbReference type="ARBA" id="ARBA00022833"/>
    </source>
</evidence>
<evidence type="ECO:0000259" key="16">
    <source>
        <dbReference type="Pfam" id="PF10585"/>
    </source>
</evidence>
<evidence type="ECO:0000259" key="17">
    <source>
        <dbReference type="Pfam" id="PF14732"/>
    </source>
</evidence>
<evidence type="ECO:0000313" key="19">
    <source>
        <dbReference type="Proteomes" id="UP000016922"/>
    </source>
</evidence>
<feature type="domain" description="Ubiquitin/SUMO-activating enzyme ubiquitin-like" evidence="17">
    <location>
        <begin position="397"/>
        <end position="494"/>
    </location>
</feature>
<evidence type="ECO:0000313" key="18">
    <source>
        <dbReference type="EMBL" id="EPE25753.1"/>
    </source>
</evidence>
<dbReference type="Gene3D" id="1.10.10.520">
    <property type="entry name" value="Ubiquitin activating enzymes (Uba3). Chain: B, domain 2"/>
    <property type="match status" value="1"/>
</dbReference>
<dbReference type="InterPro" id="IPR045886">
    <property type="entry name" value="ThiF/MoeB/HesA"/>
</dbReference>
<dbReference type="GeneID" id="19460723"/>
<proteinExistence type="inferred from homology"/>
<dbReference type="UniPathway" id="UPA00886"/>
<dbReference type="RefSeq" id="XP_008087072.1">
    <property type="nucleotide sequence ID" value="XM_008088881.1"/>
</dbReference>
<keyword evidence="4" id="KW-0808">Transferase</keyword>
<feature type="domain" description="THIF-type NAD/FAD binding fold" evidence="15">
    <location>
        <begin position="3"/>
        <end position="387"/>
    </location>
</feature>
<dbReference type="PANTHER" id="PTHR10953">
    <property type="entry name" value="UBIQUITIN-ACTIVATING ENZYME E1"/>
    <property type="match status" value="1"/>
</dbReference>
<keyword evidence="7 11" id="KW-0833">Ubl conjugation pathway</keyword>
<evidence type="ECO:0000256" key="10">
    <source>
        <dbReference type="ARBA" id="ARBA00023242"/>
    </source>
</evidence>
<dbReference type="Proteomes" id="UP000016922">
    <property type="component" value="Unassembled WGS sequence"/>
</dbReference>
<feature type="binding site" evidence="12">
    <location>
        <begin position="11"/>
        <end position="16"/>
    </location>
    <ligand>
        <name>ATP</name>
        <dbReference type="ChEBI" id="CHEBI:30616"/>
    </ligand>
</feature>
<dbReference type="eggNOG" id="KOG2013">
    <property type="taxonomic scope" value="Eukaryota"/>
</dbReference>
<dbReference type="Pfam" id="PF10585">
    <property type="entry name" value="UBA_E1_SCCH"/>
    <property type="match status" value="1"/>
</dbReference>
<evidence type="ECO:0000256" key="4">
    <source>
        <dbReference type="ARBA" id="ARBA00022679"/>
    </source>
</evidence>
<dbReference type="InterPro" id="IPR035985">
    <property type="entry name" value="Ubiquitin-activating_enz"/>
</dbReference>
<feature type="binding site" evidence="12">
    <location>
        <begin position="43"/>
        <end position="46"/>
    </location>
    <ligand>
        <name>ATP</name>
        <dbReference type="ChEBI" id="CHEBI:30616"/>
    </ligand>
</feature>
<feature type="binding site" evidence="12">
    <location>
        <begin position="104"/>
        <end position="109"/>
    </location>
    <ligand>
        <name>ATP</name>
        <dbReference type="ChEBI" id="CHEBI:30616"/>
    </ligand>
</feature>
<comment type="subunit">
    <text evidence="11">Heterodimer.</text>
</comment>
<dbReference type="Pfam" id="PF14732">
    <property type="entry name" value="UAE_UbL"/>
    <property type="match status" value="1"/>
</dbReference>
<feature type="compositionally biased region" description="Basic and acidic residues" evidence="14">
    <location>
        <begin position="554"/>
        <end position="571"/>
    </location>
</feature>
<evidence type="ECO:0000256" key="13">
    <source>
        <dbReference type="PIRSR" id="PIRSR039133-3"/>
    </source>
</evidence>
<evidence type="ECO:0000256" key="14">
    <source>
        <dbReference type="SAM" id="MobiDB-lite"/>
    </source>
</evidence>
<dbReference type="STRING" id="1116229.S3DGM9"/>
<dbReference type="AlphaFoldDB" id="S3DGM9"/>
<dbReference type="Pfam" id="PF00899">
    <property type="entry name" value="ThiF"/>
    <property type="match status" value="1"/>
</dbReference>
<evidence type="ECO:0000256" key="1">
    <source>
        <dbReference type="ARBA" id="ARBA00004123"/>
    </source>
</evidence>
<name>S3DGM9_GLAL2</name>
<evidence type="ECO:0000256" key="9">
    <source>
        <dbReference type="ARBA" id="ARBA00022840"/>
    </source>
</evidence>
<feature type="binding site" evidence="12">
    <location>
        <position position="35"/>
    </location>
    <ligand>
        <name>ATP</name>
        <dbReference type="ChEBI" id="CHEBI:30616"/>
    </ligand>
</feature>
<feature type="domain" description="Ubiquitin-activating enzyme SCCH" evidence="16">
    <location>
        <begin position="260"/>
        <end position="324"/>
    </location>
</feature>
<comment type="subcellular location">
    <subcellularLocation>
        <location evidence="1">Nucleus</location>
    </subcellularLocation>
</comment>
<dbReference type="InterPro" id="IPR023318">
    <property type="entry name" value="Ub_act_enz_dom_a_sf"/>
</dbReference>
<evidence type="ECO:0000259" key="15">
    <source>
        <dbReference type="Pfam" id="PF00899"/>
    </source>
</evidence>
<evidence type="ECO:0000256" key="12">
    <source>
        <dbReference type="PIRSR" id="PIRSR039133-2"/>
    </source>
</evidence>
<dbReference type="InterPro" id="IPR019572">
    <property type="entry name" value="UBA_E1_SCCH"/>
</dbReference>
<dbReference type="InterPro" id="IPR028077">
    <property type="entry name" value="UAE_UbL_dom"/>
</dbReference>
<comment type="similarity">
    <text evidence="3 11">Belongs to the ubiquitin-activating E1 family.</text>
</comment>
<evidence type="ECO:0000256" key="2">
    <source>
        <dbReference type="ARBA" id="ARBA00004718"/>
    </source>
</evidence>
<dbReference type="KEGG" id="glz:GLAREA_01665"/>
<dbReference type="OrthoDB" id="10255449at2759"/>
<organism evidence="18 19">
    <name type="scientific">Glarea lozoyensis (strain ATCC 20868 / MF5171)</name>
    <dbReference type="NCBI Taxonomy" id="1116229"/>
    <lineage>
        <taxon>Eukaryota</taxon>
        <taxon>Fungi</taxon>
        <taxon>Dikarya</taxon>
        <taxon>Ascomycota</taxon>
        <taxon>Pezizomycotina</taxon>
        <taxon>Leotiomycetes</taxon>
        <taxon>Helotiales</taxon>
        <taxon>Helotiaceae</taxon>
        <taxon>Glarea</taxon>
    </lineage>
</organism>
<reference evidence="18 19" key="1">
    <citation type="journal article" date="2013" name="BMC Genomics">
        <title>Genomics-driven discovery of the pneumocandin biosynthetic gene cluster in the fungus Glarea lozoyensis.</title>
        <authorList>
            <person name="Chen L."/>
            <person name="Yue Q."/>
            <person name="Zhang X."/>
            <person name="Xiang M."/>
            <person name="Wang C."/>
            <person name="Li S."/>
            <person name="Che Y."/>
            <person name="Ortiz-Lopez F.J."/>
            <person name="Bills G.F."/>
            <person name="Liu X."/>
            <person name="An Z."/>
        </authorList>
    </citation>
    <scope>NUCLEOTIDE SEQUENCE [LARGE SCALE GENOMIC DNA]</scope>
    <source>
        <strain evidence="19">ATCC 20868 / MF5171</strain>
    </source>
</reference>
<dbReference type="PIRSF" id="PIRSF039133">
    <property type="entry name" value="SUMO_E1B"/>
    <property type="match status" value="1"/>
</dbReference>
<dbReference type="PROSITE" id="PS51257">
    <property type="entry name" value="PROKAR_LIPOPROTEIN"/>
    <property type="match status" value="1"/>
</dbReference>
<dbReference type="FunFam" id="3.40.50.720:FF:000618">
    <property type="entry name" value="SUMO-activating enzyme subunit 2"/>
    <property type="match status" value="1"/>
</dbReference>
<dbReference type="FunFam" id="3.50.50.80:FF:000002">
    <property type="entry name" value="SUMO-activating enzyme subunit 2"/>
    <property type="match status" value="1"/>
</dbReference>
<dbReference type="GO" id="GO:0005737">
    <property type="term" value="C:cytoplasm"/>
    <property type="evidence" value="ECO:0007669"/>
    <property type="project" value="TreeGrafter"/>
</dbReference>
<dbReference type="Gene3D" id="3.10.290.20">
    <property type="entry name" value="Ubiquitin-like 2 activating enzyme e1b. Chain: B, domain 3"/>
    <property type="match status" value="1"/>
</dbReference>
<dbReference type="GO" id="GO:0016925">
    <property type="term" value="P:protein sumoylation"/>
    <property type="evidence" value="ECO:0007669"/>
    <property type="project" value="UniProtKB-UniRule"/>
</dbReference>
<keyword evidence="10" id="KW-0539">Nucleus</keyword>
<keyword evidence="9 11" id="KW-0067">ATP-binding</keyword>
<keyword evidence="8 11" id="KW-0862">Zinc</keyword>
<feature type="binding site" evidence="13">
    <location>
        <position position="389"/>
    </location>
    <ligand>
        <name>Zn(2+)</name>
        <dbReference type="ChEBI" id="CHEBI:29105"/>
    </ligand>
</feature>
<dbReference type="PANTHER" id="PTHR10953:SF5">
    <property type="entry name" value="SUMO-ACTIVATING ENZYME SUBUNIT 2"/>
    <property type="match status" value="1"/>
</dbReference>
<feature type="compositionally biased region" description="Polar residues" evidence="14">
    <location>
        <begin position="531"/>
        <end position="546"/>
    </location>
</feature>
<protein>
    <recommendedName>
        <fullName evidence="11">Ubiquitin-activating enzyme E1-like</fullName>
    </recommendedName>
</protein>
<dbReference type="GO" id="GO:0016740">
    <property type="term" value="F:transferase activity"/>
    <property type="evidence" value="ECO:0007669"/>
    <property type="project" value="UniProtKB-KW"/>
</dbReference>
<evidence type="ECO:0000256" key="11">
    <source>
        <dbReference type="PIRNR" id="PIRNR039133"/>
    </source>
</evidence>
<feature type="binding site" evidence="12">
    <location>
        <position position="59"/>
    </location>
    <ligand>
        <name>ATP</name>
        <dbReference type="ChEBI" id="CHEBI:30616"/>
    </ligand>
</feature>